<sequence>MSANKDAALDLEHMCVGPAQVLLLPNLYSGNKVAIRAHNPFLAYHTGPLSVNRRVIVVRDRESPQDAPPASTEPYRYKAAAGELLEDIATKFAIPISAIMSANKDAALDLEHMCVGPAQVLLLPNLYSGNKVLNPLLRGMRVEEAGASDTAMTIAIRTRTHPDAIRYANPTIVDVNKPIPKGTKVVVFAPNADRLGFSRTMLRQGDSADKIASRHNVPLDDVRDANPDAKWTPFESVLVPPSVSNPTFRRIPPQIGSTVASVAATYRLKVDDLKKWNPRLIALDSSDEITSREPLLIPLRRGAAALQQHTVSPMPLNSFMSTAGDTLQQLADRSGIDVATLLQCNEHLRLHPNAPLPSMQQVFLPSNARYVDPRAAAARTSPGRGGQKKAATTTDDGTATSVTLQRYNVREGDLLTSVAHRFGTTPAQITKLNPCIRSNDLKRDADVILLPVSSSSSSAARGPLALGGRAPKWSISGPGDAAAQDTHAEGASDNKASSEYVYHTQSLRDALPTSVGISDLDDAIAVHLENAARVDDIIQHPEHYTNEALVQELKHMQSQHEAMIGALRNGGLENASLEARCRALEGLEDRRAEVESDEEQRRHVEALERQVATLLTDAQVIKTQSVQRESMLLLDFERRSQRHAREVERNATEERERWLAFLRSALAATSSDRTAAATSITEGGTKAIIAQLGLENGSAVNKTLQSLMIHDRPAGHTKLPLELIQFLNFKDEACFALQSDLENQVNKTLELEGRLSAMQAEMYRLDYLQANRPALVKMLYDLYKVAKGIVSKAKGFRAKAEVREPTRRLILECIGDIETLCKEMHIGHKYIVGNFFTDAEVRHCGASPAEFEELIVTTTTTTTTTFVMKQQSGDQTASKSQRTTGDGSLPSAPPRPSRAGSVGPSSTRRVVPTKVQSLVEEVPLY</sequence>
<dbReference type="PANTHER" id="PTHR33734">
    <property type="entry name" value="LYSM DOMAIN-CONTAINING GPI-ANCHORED PROTEIN 2"/>
    <property type="match status" value="1"/>
</dbReference>
<dbReference type="PROSITE" id="PS51782">
    <property type="entry name" value="LYSM"/>
    <property type="match status" value="1"/>
</dbReference>
<name>A0A0S4IQE9_BODSA</name>
<evidence type="ECO:0000313" key="3">
    <source>
        <dbReference type="EMBL" id="CUF95343.1"/>
    </source>
</evidence>
<feature type="compositionally biased region" description="Low complexity" evidence="1">
    <location>
        <begin position="390"/>
        <end position="399"/>
    </location>
</feature>
<protein>
    <submittedName>
        <fullName evidence="3">LysM domain-containing protein, putative</fullName>
    </submittedName>
</protein>
<keyword evidence="4" id="KW-1185">Reference proteome</keyword>
<feature type="region of interest" description="Disordered" evidence="1">
    <location>
        <begin position="469"/>
        <end position="497"/>
    </location>
</feature>
<dbReference type="Proteomes" id="UP000051952">
    <property type="component" value="Unassembled WGS sequence"/>
</dbReference>
<reference evidence="4" key="1">
    <citation type="submission" date="2015-09" db="EMBL/GenBank/DDBJ databases">
        <authorList>
            <consortium name="Pathogen Informatics"/>
        </authorList>
    </citation>
    <scope>NUCLEOTIDE SEQUENCE [LARGE SCALE GENOMIC DNA]</scope>
    <source>
        <strain evidence="4">Lake Konstanz</strain>
    </source>
</reference>
<dbReference type="AlphaFoldDB" id="A0A0S4IQE9"/>
<proteinExistence type="predicted"/>
<dbReference type="VEuPathDB" id="TriTrypDB:BSAL_04225"/>
<feature type="region of interest" description="Disordered" evidence="1">
    <location>
        <begin position="375"/>
        <end position="399"/>
    </location>
</feature>
<evidence type="ECO:0000313" key="4">
    <source>
        <dbReference type="Proteomes" id="UP000051952"/>
    </source>
</evidence>
<dbReference type="Pfam" id="PF01476">
    <property type="entry name" value="LysM"/>
    <property type="match status" value="3"/>
</dbReference>
<feature type="region of interest" description="Disordered" evidence="1">
    <location>
        <begin position="868"/>
        <end position="914"/>
    </location>
</feature>
<feature type="compositionally biased region" description="Polar residues" evidence="1">
    <location>
        <begin position="868"/>
        <end position="886"/>
    </location>
</feature>
<dbReference type="InterPro" id="IPR036779">
    <property type="entry name" value="LysM_dom_sf"/>
</dbReference>
<dbReference type="CDD" id="cd00118">
    <property type="entry name" value="LysM"/>
    <property type="match status" value="2"/>
</dbReference>
<organism evidence="3 4">
    <name type="scientific">Bodo saltans</name>
    <name type="common">Flagellated protozoan</name>
    <dbReference type="NCBI Taxonomy" id="75058"/>
    <lineage>
        <taxon>Eukaryota</taxon>
        <taxon>Discoba</taxon>
        <taxon>Euglenozoa</taxon>
        <taxon>Kinetoplastea</taxon>
        <taxon>Metakinetoplastina</taxon>
        <taxon>Eubodonida</taxon>
        <taxon>Bodonidae</taxon>
        <taxon>Bodo</taxon>
    </lineage>
</organism>
<gene>
    <name evidence="3" type="ORF">BSAL_04225</name>
</gene>
<feature type="domain" description="LysM" evidence="2">
    <location>
        <begin position="405"/>
        <end position="449"/>
    </location>
</feature>
<dbReference type="Gene3D" id="3.10.350.10">
    <property type="entry name" value="LysM domain"/>
    <property type="match status" value="1"/>
</dbReference>
<dbReference type="SMART" id="SM00257">
    <property type="entry name" value="LysM"/>
    <property type="match status" value="4"/>
</dbReference>
<dbReference type="PANTHER" id="PTHR33734:SF22">
    <property type="entry name" value="MEMBRANE-BOUND LYTIC MUREIN TRANSGLYCOSYLASE D"/>
    <property type="match status" value="1"/>
</dbReference>
<dbReference type="InterPro" id="IPR018392">
    <property type="entry name" value="LysM"/>
</dbReference>
<accession>A0A0S4IQE9</accession>
<evidence type="ECO:0000256" key="1">
    <source>
        <dbReference type="SAM" id="MobiDB-lite"/>
    </source>
</evidence>
<evidence type="ECO:0000259" key="2">
    <source>
        <dbReference type="PROSITE" id="PS51782"/>
    </source>
</evidence>
<dbReference type="EMBL" id="CYKH01000459">
    <property type="protein sequence ID" value="CUF95343.1"/>
    <property type="molecule type" value="Genomic_DNA"/>
</dbReference>